<evidence type="ECO:0000313" key="1">
    <source>
        <dbReference type="EMBL" id="CAB4965769.1"/>
    </source>
</evidence>
<dbReference type="EMBL" id="CAFBNE010000114">
    <property type="protein sequence ID" value="CAB4965769.1"/>
    <property type="molecule type" value="Genomic_DNA"/>
</dbReference>
<dbReference type="AlphaFoldDB" id="A0A6J7LIM7"/>
<gene>
    <name evidence="1" type="ORF">UFOPK3772_02708</name>
</gene>
<organism evidence="1">
    <name type="scientific">freshwater metagenome</name>
    <dbReference type="NCBI Taxonomy" id="449393"/>
    <lineage>
        <taxon>unclassified sequences</taxon>
        <taxon>metagenomes</taxon>
        <taxon>ecological metagenomes</taxon>
    </lineage>
</organism>
<reference evidence="1" key="1">
    <citation type="submission" date="2020-05" db="EMBL/GenBank/DDBJ databases">
        <authorList>
            <person name="Chiriac C."/>
            <person name="Salcher M."/>
            <person name="Ghai R."/>
            <person name="Kavagutti S V."/>
        </authorList>
    </citation>
    <scope>NUCLEOTIDE SEQUENCE</scope>
</reference>
<accession>A0A6J7LIM7</accession>
<name>A0A6J7LIM7_9ZZZZ</name>
<protein>
    <submittedName>
        <fullName evidence="1">Unannotated protein</fullName>
    </submittedName>
</protein>
<proteinExistence type="predicted"/>
<sequence length="179" mass="17532">MNLSTSLATRAALATGALALAVVGMTGAASSASAAGVAKDPGKAPLSSLVTAGTLTQAQATAVKVAMVAAHDANKAAHDRVESSTLAGLVSAGTLTESQSDAIAAADGRQGMRGLVRSGVVTRELAREVHAAVKTAMDAVATKPEAVLASLVSAGTITLSQADAIEAARPAREHGPRAA</sequence>